<organism evidence="1 2">
    <name type="scientific">Candidatus Onthomorpha intestinigallinarum</name>
    <dbReference type="NCBI Taxonomy" id="2840880"/>
    <lineage>
        <taxon>Bacteria</taxon>
        <taxon>Pseudomonadati</taxon>
        <taxon>Bacteroidota</taxon>
        <taxon>Bacteroidia</taxon>
        <taxon>Bacteroidales</taxon>
        <taxon>Candidatus Onthomorpha</taxon>
    </lineage>
</organism>
<proteinExistence type="predicted"/>
<dbReference type="AlphaFoldDB" id="A0A9D1RJL4"/>
<gene>
    <name evidence="1" type="ORF">IAC47_05915</name>
</gene>
<reference evidence="1" key="2">
    <citation type="submission" date="2021-04" db="EMBL/GenBank/DDBJ databases">
        <authorList>
            <person name="Gilroy R."/>
        </authorList>
    </citation>
    <scope>NUCLEOTIDE SEQUENCE</scope>
    <source>
        <strain evidence="1">Gambia16-930</strain>
    </source>
</reference>
<dbReference type="Proteomes" id="UP000824267">
    <property type="component" value="Unassembled WGS sequence"/>
</dbReference>
<reference evidence="1" key="1">
    <citation type="journal article" date="2021" name="PeerJ">
        <title>Extensive microbial diversity within the chicken gut microbiome revealed by metagenomics and culture.</title>
        <authorList>
            <person name="Gilroy R."/>
            <person name="Ravi A."/>
            <person name="Getino M."/>
            <person name="Pursley I."/>
            <person name="Horton D.L."/>
            <person name="Alikhan N.F."/>
            <person name="Baker D."/>
            <person name="Gharbi K."/>
            <person name="Hall N."/>
            <person name="Watson M."/>
            <person name="Adriaenssens E.M."/>
            <person name="Foster-Nyarko E."/>
            <person name="Jarju S."/>
            <person name="Secka A."/>
            <person name="Antonio M."/>
            <person name="Oren A."/>
            <person name="Chaudhuri R.R."/>
            <person name="La Ragione R."/>
            <person name="Hildebrand F."/>
            <person name="Pallen M.J."/>
        </authorList>
    </citation>
    <scope>NUCLEOTIDE SEQUENCE</scope>
    <source>
        <strain evidence="1">Gambia16-930</strain>
    </source>
</reference>
<evidence type="ECO:0000313" key="1">
    <source>
        <dbReference type="EMBL" id="HIW87791.1"/>
    </source>
</evidence>
<evidence type="ECO:0000313" key="2">
    <source>
        <dbReference type="Proteomes" id="UP000824267"/>
    </source>
</evidence>
<sequence>QSSTEKDSIVYDYLIDKRYWWESIDLVMKKAREKEIVLRDFNGNAVVFDSMINRLSAAIEHKYNVKFTPEQVQTMIEEDIRAIRFEEKWTYDPETMFIEKQVERFQPIIVKDTILFNGDELYIGERFRYDLAWVEPLETYAAEDTVRICSNIQTTMRIYNAKPYHWWDSHLEAEYSIPFMERFISKAESGELEVFDNPSSLNPLIRPDITRRRQYDKMESIVMLDSLNNEVTKDTVIKIFYEAENIDHFRFGEAWYFDKNGLKFMKSTNYFSPVIDIIGFDGTSRGFYPLYYIRKKQIS</sequence>
<accession>A0A9D1RJL4</accession>
<comment type="caution">
    <text evidence="1">The sequence shown here is derived from an EMBL/GenBank/DDBJ whole genome shotgun (WGS) entry which is preliminary data.</text>
</comment>
<name>A0A9D1RJL4_9BACT</name>
<protein>
    <submittedName>
        <fullName evidence="1">Uncharacterized protein</fullName>
    </submittedName>
</protein>
<feature type="non-terminal residue" evidence="1">
    <location>
        <position position="1"/>
    </location>
</feature>
<dbReference type="EMBL" id="DXGG01000187">
    <property type="protein sequence ID" value="HIW87791.1"/>
    <property type="molecule type" value="Genomic_DNA"/>
</dbReference>